<dbReference type="RefSeq" id="WP_268049903.1">
    <property type="nucleotide sequence ID" value="NZ_JAPQES010000003.1"/>
</dbReference>
<dbReference type="PANTHER" id="PTHR30505:SF0">
    <property type="entry name" value="FRUCTOSE-LIKE PTS SYSTEM EIIBC COMPONENT-RELATED"/>
    <property type="match status" value="1"/>
</dbReference>
<dbReference type="Proteomes" id="UP001079657">
    <property type="component" value="Unassembled WGS sequence"/>
</dbReference>
<keyword evidence="1" id="KW-0813">Transport</keyword>
<evidence type="ECO:0000256" key="5">
    <source>
        <dbReference type="ARBA" id="ARBA00022683"/>
    </source>
</evidence>
<keyword evidence="6" id="KW-0418">Kinase</keyword>
<dbReference type="GO" id="GO:0016740">
    <property type="term" value="F:transferase activity"/>
    <property type="evidence" value="ECO:0007669"/>
    <property type="project" value="UniProtKB-KW"/>
</dbReference>
<evidence type="ECO:0000256" key="4">
    <source>
        <dbReference type="ARBA" id="ARBA00022679"/>
    </source>
</evidence>
<protein>
    <submittedName>
        <fullName evidence="8">Fructose PTS transporter subunit IIB</fullName>
        <ecNumber evidence="8">2.7.1.202</ecNumber>
    </submittedName>
</protein>
<dbReference type="EC" id="2.7.1.202" evidence="8"/>
<evidence type="ECO:0000256" key="2">
    <source>
        <dbReference type="ARBA" id="ARBA00022553"/>
    </source>
</evidence>
<keyword evidence="3" id="KW-0762">Sugar transport</keyword>
<dbReference type="PROSITE" id="PS51099">
    <property type="entry name" value="PTS_EIIB_TYPE_2"/>
    <property type="match status" value="1"/>
</dbReference>
<dbReference type="NCBIfam" id="TIGR00829">
    <property type="entry name" value="FRU"/>
    <property type="match status" value="1"/>
</dbReference>
<reference evidence="8" key="1">
    <citation type="submission" date="2022-12" db="EMBL/GenBank/DDBJ databases">
        <authorList>
            <person name="Wang J."/>
        </authorList>
    </citation>
    <scope>NUCLEOTIDE SEQUENCE</scope>
    <source>
        <strain evidence="8">HY-42-06</strain>
    </source>
</reference>
<dbReference type="CDD" id="cd05569">
    <property type="entry name" value="PTS_IIB_fructose"/>
    <property type="match status" value="1"/>
</dbReference>
<keyword evidence="9" id="KW-1185">Reference proteome</keyword>
<proteinExistence type="predicted"/>
<evidence type="ECO:0000256" key="3">
    <source>
        <dbReference type="ARBA" id="ARBA00022597"/>
    </source>
</evidence>
<evidence type="ECO:0000256" key="1">
    <source>
        <dbReference type="ARBA" id="ARBA00022448"/>
    </source>
</evidence>
<feature type="domain" description="PTS EIIB type-2" evidence="7">
    <location>
        <begin position="2"/>
        <end position="101"/>
    </location>
</feature>
<evidence type="ECO:0000313" key="8">
    <source>
        <dbReference type="EMBL" id="MCY6371065.1"/>
    </source>
</evidence>
<dbReference type="Pfam" id="PF02302">
    <property type="entry name" value="PTS_IIB"/>
    <property type="match status" value="1"/>
</dbReference>
<evidence type="ECO:0000259" key="7">
    <source>
        <dbReference type="PROSITE" id="PS51099"/>
    </source>
</evidence>
<dbReference type="PANTHER" id="PTHR30505">
    <property type="entry name" value="FRUCTOSE-LIKE PERMEASE"/>
    <property type="match status" value="1"/>
</dbReference>
<name>A0ABT4CPT5_9CLOT</name>
<dbReference type="InterPro" id="IPR003353">
    <property type="entry name" value="PTS_IIB_fruc"/>
</dbReference>
<gene>
    <name evidence="8" type="ORF">OXH55_10510</name>
</gene>
<dbReference type="InterPro" id="IPR003501">
    <property type="entry name" value="PTS_EIIB_2/3"/>
</dbReference>
<evidence type="ECO:0000256" key="6">
    <source>
        <dbReference type="ARBA" id="ARBA00022777"/>
    </source>
</evidence>
<organism evidence="8 9">
    <name type="scientific">Clostridium ganghwense</name>
    <dbReference type="NCBI Taxonomy" id="312089"/>
    <lineage>
        <taxon>Bacteria</taxon>
        <taxon>Bacillati</taxon>
        <taxon>Bacillota</taxon>
        <taxon>Clostridia</taxon>
        <taxon>Eubacteriales</taxon>
        <taxon>Clostridiaceae</taxon>
        <taxon>Clostridium</taxon>
    </lineage>
</organism>
<dbReference type="SUPFAM" id="SSF52794">
    <property type="entry name" value="PTS system IIB component-like"/>
    <property type="match status" value="1"/>
</dbReference>
<keyword evidence="2" id="KW-0597">Phosphoprotein</keyword>
<dbReference type="InterPro" id="IPR050864">
    <property type="entry name" value="Bacterial_PTS_Sugar_Transport"/>
</dbReference>
<dbReference type="Gene3D" id="3.40.50.2300">
    <property type="match status" value="1"/>
</dbReference>
<evidence type="ECO:0000313" key="9">
    <source>
        <dbReference type="Proteomes" id="UP001079657"/>
    </source>
</evidence>
<keyword evidence="4 8" id="KW-0808">Transferase</keyword>
<sequence>MKKVVGICACPTGIAHTYMAADAIEAAAKKLGCKCKVETQGSIGIEEKLSEEDIKEADLIIVSAAVKLREFERFQGYEDKILEVPLQTAIAKMDKILAEKL</sequence>
<dbReference type="InterPro" id="IPR013011">
    <property type="entry name" value="PTS_EIIB_2"/>
</dbReference>
<accession>A0ABT4CPT5</accession>
<dbReference type="InterPro" id="IPR036095">
    <property type="entry name" value="PTS_EIIB-like_sf"/>
</dbReference>
<dbReference type="EMBL" id="JAPQES010000003">
    <property type="protein sequence ID" value="MCY6371065.1"/>
    <property type="molecule type" value="Genomic_DNA"/>
</dbReference>
<comment type="caution">
    <text evidence="8">The sequence shown here is derived from an EMBL/GenBank/DDBJ whole genome shotgun (WGS) entry which is preliminary data.</text>
</comment>
<keyword evidence="5" id="KW-0598">Phosphotransferase system</keyword>